<name>A0A653C3R3_CALMS</name>
<sequence>MGRFRYQCARFAILIVFVSYVVMANYVETPKSAKRRGISLLRVGKRYGESFYPWNIQTANCTENQKTSTKLPMAATGHNSMVISNELFHLFKCV</sequence>
<gene>
    <name evidence="1" type="ORF">CALMAC_LOCUS5910</name>
</gene>
<reference evidence="1 2" key="1">
    <citation type="submission" date="2019-01" db="EMBL/GenBank/DDBJ databases">
        <authorList>
            <person name="Sayadi A."/>
        </authorList>
    </citation>
    <scope>NUCLEOTIDE SEQUENCE [LARGE SCALE GENOMIC DNA]</scope>
</reference>
<protein>
    <submittedName>
        <fullName evidence="1">Uncharacterized protein</fullName>
    </submittedName>
</protein>
<evidence type="ECO:0000313" key="1">
    <source>
        <dbReference type="EMBL" id="VEN42425.1"/>
    </source>
</evidence>
<evidence type="ECO:0000313" key="2">
    <source>
        <dbReference type="Proteomes" id="UP000410492"/>
    </source>
</evidence>
<organism evidence="1 2">
    <name type="scientific">Callosobruchus maculatus</name>
    <name type="common">Southern cowpea weevil</name>
    <name type="synonym">Pulse bruchid</name>
    <dbReference type="NCBI Taxonomy" id="64391"/>
    <lineage>
        <taxon>Eukaryota</taxon>
        <taxon>Metazoa</taxon>
        <taxon>Ecdysozoa</taxon>
        <taxon>Arthropoda</taxon>
        <taxon>Hexapoda</taxon>
        <taxon>Insecta</taxon>
        <taxon>Pterygota</taxon>
        <taxon>Neoptera</taxon>
        <taxon>Endopterygota</taxon>
        <taxon>Coleoptera</taxon>
        <taxon>Polyphaga</taxon>
        <taxon>Cucujiformia</taxon>
        <taxon>Chrysomeloidea</taxon>
        <taxon>Chrysomelidae</taxon>
        <taxon>Bruchinae</taxon>
        <taxon>Bruchini</taxon>
        <taxon>Callosobruchus</taxon>
    </lineage>
</organism>
<dbReference type="OrthoDB" id="6430009at2759"/>
<dbReference type="Proteomes" id="UP000410492">
    <property type="component" value="Unassembled WGS sequence"/>
</dbReference>
<proteinExistence type="predicted"/>
<keyword evidence="2" id="KW-1185">Reference proteome</keyword>
<dbReference type="AlphaFoldDB" id="A0A653C3R3"/>
<dbReference type="EMBL" id="CAACVG010006899">
    <property type="protein sequence ID" value="VEN42425.1"/>
    <property type="molecule type" value="Genomic_DNA"/>
</dbReference>
<accession>A0A653C3R3</accession>